<keyword evidence="5" id="KW-0805">Transcription regulation</keyword>
<dbReference type="PROSITE" id="PS00041">
    <property type="entry name" value="HTH_ARAC_FAMILY_1"/>
    <property type="match status" value="1"/>
</dbReference>
<evidence type="ECO:0008006" key="13">
    <source>
        <dbReference type="Google" id="ProtNLM"/>
    </source>
</evidence>
<dbReference type="GO" id="GO:0003700">
    <property type="term" value="F:DNA-binding transcription factor activity"/>
    <property type="evidence" value="ECO:0007669"/>
    <property type="project" value="InterPro"/>
</dbReference>
<keyword evidence="2" id="KW-0963">Cytoplasm</keyword>
<dbReference type="GO" id="GO:0005737">
    <property type="term" value="C:cytoplasm"/>
    <property type="evidence" value="ECO:0007669"/>
    <property type="project" value="UniProtKB-SubCell"/>
</dbReference>
<evidence type="ECO:0000256" key="3">
    <source>
        <dbReference type="ARBA" id="ARBA00022553"/>
    </source>
</evidence>
<dbReference type="PANTHER" id="PTHR42713">
    <property type="entry name" value="HISTIDINE KINASE-RELATED"/>
    <property type="match status" value="1"/>
</dbReference>
<dbReference type="SUPFAM" id="SSF52172">
    <property type="entry name" value="CheY-like"/>
    <property type="match status" value="1"/>
</dbReference>
<keyword evidence="12" id="KW-1185">Reference proteome</keyword>
<evidence type="ECO:0000313" key="12">
    <source>
        <dbReference type="Proteomes" id="UP000190626"/>
    </source>
</evidence>
<dbReference type="RefSeq" id="WP_079411976.1">
    <property type="nucleotide sequence ID" value="NZ_MBTG01000009.1"/>
</dbReference>
<accession>A0A1V4HMZ8</accession>
<keyword evidence="6" id="KW-0238">DNA-binding</keyword>
<feature type="domain" description="HTH araC/xylS-type" evidence="9">
    <location>
        <begin position="447"/>
        <end position="545"/>
    </location>
</feature>
<name>A0A1V4HMZ8_9BACL</name>
<dbReference type="InterPro" id="IPR018062">
    <property type="entry name" value="HTH_AraC-typ_CS"/>
</dbReference>
<dbReference type="GO" id="GO:0043565">
    <property type="term" value="F:sequence-specific DNA binding"/>
    <property type="evidence" value="ECO:0007669"/>
    <property type="project" value="InterPro"/>
</dbReference>
<dbReference type="InterPro" id="IPR001789">
    <property type="entry name" value="Sig_transdc_resp-reg_receiver"/>
</dbReference>
<evidence type="ECO:0000256" key="7">
    <source>
        <dbReference type="ARBA" id="ARBA00023163"/>
    </source>
</evidence>
<dbReference type="Proteomes" id="UP000190626">
    <property type="component" value="Unassembled WGS sequence"/>
</dbReference>
<evidence type="ECO:0000256" key="5">
    <source>
        <dbReference type="ARBA" id="ARBA00023015"/>
    </source>
</evidence>
<dbReference type="Gene3D" id="1.10.10.60">
    <property type="entry name" value="Homeodomain-like"/>
    <property type="match status" value="2"/>
</dbReference>
<protein>
    <recommendedName>
        <fullName evidence="13">DNA-binding response regulator</fullName>
    </recommendedName>
</protein>
<evidence type="ECO:0000256" key="4">
    <source>
        <dbReference type="ARBA" id="ARBA00023012"/>
    </source>
</evidence>
<dbReference type="STRING" id="1469647.BC351_23280"/>
<evidence type="ECO:0000256" key="6">
    <source>
        <dbReference type="ARBA" id="ARBA00023125"/>
    </source>
</evidence>
<dbReference type="PROSITE" id="PS01124">
    <property type="entry name" value="HTH_ARAC_FAMILY_2"/>
    <property type="match status" value="1"/>
</dbReference>
<feature type="domain" description="Response regulatory" evidence="10">
    <location>
        <begin position="3"/>
        <end position="121"/>
    </location>
</feature>
<dbReference type="SMART" id="SM00448">
    <property type="entry name" value="REC"/>
    <property type="match status" value="1"/>
</dbReference>
<reference evidence="12" key="1">
    <citation type="submission" date="2016-07" db="EMBL/GenBank/DDBJ databases">
        <authorList>
            <person name="Florea S."/>
            <person name="Webb J.S."/>
            <person name="Jaromczyk J."/>
            <person name="Schardl C.L."/>
        </authorList>
    </citation>
    <scope>NUCLEOTIDE SEQUENCE [LARGE SCALE GENOMIC DNA]</scope>
    <source>
        <strain evidence="12">CY1</strain>
    </source>
</reference>
<dbReference type="Pfam" id="PF00072">
    <property type="entry name" value="Response_reg"/>
    <property type="match status" value="1"/>
</dbReference>
<dbReference type="InterPro" id="IPR051552">
    <property type="entry name" value="HptR"/>
</dbReference>
<evidence type="ECO:0000256" key="1">
    <source>
        <dbReference type="ARBA" id="ARBA00004496"/>
    </source>
</evidence>
<comment type="subcellular location">
    <subcellularLocation>
        <location evidence="1">Cytoplasm</location>
    </subcellularLocation>
</comment>
<dbReference type="GO" id="GO:0000160">
    <property type="term" value="P:phosphorelay signal transduction system"/>
    <property type="evidence" value="ECO:0007669"/>
    <property type="project" value="UniProtKB-KW"/>
</dbReference>
<evidence type="ECO:0000256" key="8">
    <source>
        <dbReference type="PROSITE-ProRule" id="PRU00169"/>
    </source>
</evidence>
<dbReference type="PROSITE" id="PS50110">
    <property type="entry name" value="RESPONSE_REGULATORY"/>
    <property type="match status" value="1"/>
</dbReference>
<dbReference type="Pfam" id="PF12833">
    <property type="entry name" value="HTH_18"/>
    <property type="match status" value="1"/>
</dbReference>
<gene>
    <name evidence="11" type="ORF">BC351_23280</name>
</gene>
<dbReference type="InterPro" id="IPR011006">
    <property type="entry name" value="CheY-like_superfamily"/>
</dbReference>
<sequence length="549" mass="63700">MYKLMIVEDEPLIRTGLKHYFAWQELGVTSIVDADNGKTGIETAWRERPDLVITDIRMPEMDGLQMIEQIRLKLPDTVFIILTGFNEFEYAQRAIRLGGVHAFLLKPLEYEDSLATIQACMKQVVHNHNNVQTHSQWEQASRESKLYKGSEFVQLLLEEEQLLIEEDGLQHLYEFASDKYAYLPLVVTWLPVMSALPPSKKILRQQALTIIEQALSFLYDKQMHRQTLTYMFKSKLYVIVIMDSGESTSAQESARDHLKQVIEKVNQTHAVSLFMAIGTLTNELSELNILLQQTDKALLQRYYHKDRHLFFLPSGDMPQAHKTALIQLNENDKKQLLASIESANEVDIQQLLQRLGQEILVHMPHISPAKWLAYLQEIISVSIRFAIKNGIPIEGVYSDKLLTLTCVDDFPTLDALFHWLGAWMAHLGTVYRGGSSHNQQQDVLIFEHIASFIKQHIAQDVTLQMVADRFFYNPSYLSRLFKRKLDKNYMRFVTEIRIEYAQECLKKPEHLVTDVCSMCGYKSYKHFVKTFRSITQMTPTDYRKKWGWS</sequence>
<keyword evidence="3 8" id="KW-0597">Phosphoprotein</keyword>
<feature type="modified residue" description="4-aspartylphosphate" evidence="8">
    <location>
        <position position="55"/>
    </location>
</feature>
<evidence type="ECO:0000259" key="9">
    <source>
        <dbReference type="PROSITE" id="PS01124"/>
    </source>
</evidence>
<dbReference type="SMART" id="SM00342">
    <property type="entry name" value="HTH_ARAC"/>
    <property type="match status" value="1"/>
</dbReference>
<dbReference type="OrthoDB" id="9794370at2"/>
<dbReference type="PANTHER" id="PTHR42713:SF3">
    <property type="entry name" value="TRANSCRIPTIONAL REGULATORY PROTEIN HPTR"/>
    <property type="match status" value="1"/>
</dbReference>
<dbReference type="SUPFAM" id="SSF46689">
    <property type="entry name" value="Homeodomain-like"/>
    <property type="match status" value="2"/>
</dbReference>
<proteinExistence type="predicted"/>
<dbReference type="CDD" id="cd17536">
    <property type="entry name" value="REC_YesN-like"/>
    <property type="match status" value="1"/>
</dbReference>
<dbReference type="InterPro" id="IPR009057">
    <property type="entry name" value="Homeodomain-like_sf"/>
</dbReference>
<keyword evidence="7" id="KW-0804">Transcription</keyword>
<dbReference type="Gene3D" id="3.40.50.2300">
    <property type="match status" value="1"/>
</dbReference>
<dbReference type="EMBL" id="MBTG01000009">
    <property type="protein sequence ID" value="OPH58725.1"/>
    <property type="molecule type" value="Genomic_DNA"/>
</dbReference>
<dbReference type="InterPro" id="IPR018060">
    <property type="entry name" value="HTH_AraC"/>
</dbReference>
<comment type="caution">
    <text evidence="11">The sequence shown here is derived from an EMBL/GenBank/DDBJ whole genome shotgun (WGS) entry which is preliminary data.</text>
</comment>
<evidence type="ECO:0000256" key="2">
    <source>
        <dbReference type="ARBA" id="ARBA00022490"/>
    </source>
</evidence>
<keyword evidence="4" id="KW-0902">Two-component regulatory system</keyword>
<evidence type="ECO:0000259" key="10">
    <source>
        <dbReference type="PROSITE" id="PS50110"/>
    </source>
</evidence>
<evidence type="ECO:0000313" key="11">
    <source>
        <dbReference type="EMBL" id="OPH58725.1"/>
    </source>
</evidence>
<dbReference type="AlphaFoldDB" id="A0A1V4HMZ8"/>
<organism evidence="11 12">
    <name type="scientific">Paenibacillus ferrarius</name>
    <dbReference type="NCBI Taxonomy" id="1469647"/>
    <lineage>
        <taxon>Bacteria</taxon>
        <taxon>Bacillati</taxon>
        <taxon>Bacillota</taxon>
        <taxon>Bacilli</taxon>
        <taxon>Bacillales</taxon>
        <taxon>Paenibacillaceae</taxon>
        <taxon>Paenibacillus</taxon>
    </lineage>
</organism>